<keyword evidence="4" id="KW-1185">Reference proteome</keyword>
<organism evidence="3 4">
    <name type="scientific">Succiniclasticum ruminis</name>
    <dbReference type="NCBI Taxonomy" id="40841"/>
    <lineage>
        <taxon>Bacteria</taxon>
        <taxon>Bacillati</taxon>
        <taxon>Bacillota</taxon>
        <taxon>Negativicutes</taxon>
        <taxon>Acidaminococcales</taxon>
        <taxon>Acidaminococcaceae</taxon>
        <taxon>Succiniclasticum</taxon>
    </lineage>
</organism>
<feature type="chain" id="PRO_5011597018" description="YXWGXW repeat-containing protein" evidence="2">
    <location>
        <begin position="23"/>
        <end position="162"/>
    </location>
</feature>
<gene>
    <name evidence="3" type="ORF">SAMN04487864_101335</name>
</gene>
<evidence type="ECO:0008006" key="5">
    <source>
        <dbReference type="Google" id="ProtNLM"/>
    </source>
</evidence>
<feature type="signal peptide" evidence="2">
    <location>
        <begin position="1"/>
        <end position="22"/>
    </location>
</feature>
<dbReference type="Proteomes" id="UP000198943">
    <property type="component" value="Unassembled WGS sequence"/>
</dbReference>
<protein>
    <recommendedName>
        <fullName evidence="5">YXWGXW repeat-containing protein</fullName>
    </recommendedName>
</protein>
<evidence type="ECO:0000256" key="1">
    <source>
        <dbReference type="SAM" id="MobiDB-lite"/>
    </source>
</evidence>
<accession>A0A1G6HYQ1</accession>
<sequence>MKNALAAAAALMIICSSGSVFAALPPGVFTSQRPPAHIASSHRVHVNPSHRMHTPTGNRVRMTPTHGQNGPVGGRMASIHHGHHHGGPRHDRVYVRPSLPPYRYHRPVPPPRWRYAGYYRGRYWRPYGGYIVAYPVGYYYGYPYYGRWGYYARPGIRISVRL</sequence>
<dbReference type="EMBL" id="FMYW01000001">
    <property type="protein sequence ID" value="SDB99310.1"/>
    <property type="molecule type" value="Genomic_DNA"/>
</dbReference>
<feature type="region of interest" description="Disordered" evidence="1">
    <location>
        <begin position="39"/>
        <end position="63"/>
    </location>
</feature>
<keyword evidence="2" id="KW-0732">Signal</keyword>
<evidence type="ECO:0000313" key="4">
    <source>
        <dbReference type="Proteomes" id="UP000198943"/>
    </source>
</evidence>
<name>A0A1G6HYQ1_9FIRM</name>
<evidence type="ECO:0000256" key="2">
    <source>
        <dbReference type="SAM" id="SignalP"/>
    </source>
</evidence>
<dbReference type="RefSeq" id="WP_143005934.1">
    <property type="nucleotide sequence ID" value="NZ_FMYW01000001.1"/>
</dbReference>
<proteinExistence type="predicted"/>
<dbReference type="AlphaFoldDB" id="A0A1G6HYQ1"/>
<feature type="compositionally biased region" description="Basic residues" evidence="1">
    <location>
        <begin position="40"/>
        <end position="53"/>
    </location>
</feature>
<evidence type="ECO:0000313" key="3">
    <source>
        <dbReference type="EMBL" id="SDB99310.1"/>
    </source>
</evidence>
<reference evidence="4" key="1">
    <citation type="submission" date="2016-10" db="EMBL/GenBank/DDBJ databases">
        <authorList>
            <person name="Varghese N."/>
            <person name="Submissions S."/>
        </authorList>
    </citation>
    <scope>NUCLEOTIDE SEQUENCE [LARGE SCALE GENOMIC DNA]</scope>
    <source>
        <strain evidence="4">DSM 11005</strain>
    </source>
</reference>